<evidence type="ECO:0000313" key="1">
    <source>
        <dbReference type="EMBL" id="GBO40083.1"/>
    </source>
</evidence>
<gene>
    <name evidence="1" type="ORF">AVEN_251146_1</name>
</gene>
<dbReference type="AlphaFoldDB" id="A0A4Y2WRL0"/>
<sequence>MRFQQSVVTQGELWKHRGSVYDNEVVRRLVRVQQSTTGCLYPGSDFDLLRMTGQITHLQLCVFFPDVDWKRSTLDWGSLSATRRWSTSHGTAPWTTLGLRKAGSFYDSYASSSVVPGSSLWSSLSWERGRAGVTGK</sequence>
<comment type="caution">
    <text evidence="1">The sequence shown here is derived from an EMBL/GenBank/DDBJ whole genome shotgun (WGS) entry which is preliminary data.</text>
</comment>
<evidence type="ECO:0000313" key="2">
    <source>
        <dbReference type="Proteomes" id="UP000499080"/>
    </source>
</evidence>
<protein>
    <submittedName>
        <fullName evidence="1">Uncharacterized protein</fullName>
    </submittedName>
</protein>
<dbReference type="Proteomes" id="UP000499080">
    <property type="component" value="Unassembled WGS sequence"/>
</dbReference>
<proteinExistence type="predicted"/>
<keyword evidence="2" id="KW-1185">Reference proteome</keyword>
<name>A0A4Y2WRL0_ARAVE</name>
<accession>A0A4Y2WRL0</accession>
<reference evidence="1 2" key="1">
    <citation type="journal article" date="2019" name="Sci. Rep.">
        <title>Orb-weaving spider Araneus ventricosus genome elucidates the spidroin gene catalogue.</title>
        <authorList>
            <person name="Kono N."/>
            <person name="Nakamura H."/>
            <person name="Ohtoshi R."/>
            <person name="Moran D.A.P."/>
            <person name="Shinohara A."/>
            <person name="Yoshida Y."/>
            <person name="Fujiwara M."/>
            <person name="Mori M."/>
            <person name="Tomita M."/>
            <person name="Arakawa K."/>
        </authorList>
    </citation>
    <scope>NUCLEOTIDE SEQUENCE [LARGE SCALE GENOMIC DNA]</scope>
</reference>
<dbReference type="EMBL" id="BGPR01065255">
    <property type="protein sequence ID" value="GBO40083.1"/>
    <property type="molecule type" value="Genomic_DNA"/>
</dbReference>
<organism evidence="1 2">
    <name type="scientific">Araneus ventricosus</name>
    <name type="common">Orbweaver spider</name>
    <name type="synonym">Epeira ventricosa</name>
    <dbReference type="NCBI Taxonomy" id="182803"/>
    <lineage>
        <taxon>Eukaryota</taxon>
        <taxon>Metazoa</taxon>
        <taxon>Ecdysozoa</taxon>
        <taxon>Arthropoda</taxon>
        <taxon>Chelicerata</taxon>
        <taxon>Arachnida</taxon>
        <taxon>Araneae</taxon>
        <taxon>Araneomorphae</taxon>
        <taxon>Entelegynae</taxon>
        <taxon>Araneoidea</taxon>
        <taxon>Araneidae</taxon>
        <taxon>Araneus</taxon>
    </lineage>
</organism>